<dbReference type="AlphaFoldDB" id="A0A3N2H083"/>
<evidence type="ECO:0000313" key="3">
    <source>
        <dbReference type="Proteomes" id="UP000274843"/>
    </source>
</evidence>
<dbReference type="SUPFAM" id="SSF54909">
    <property type="entry name" value="Dimeric alpha+beta barrel"/>
    <property type="match status" value="1"/>
</dbReference>
<comment type="caution">
    <text evidence="2">The sequence shown here is derived from an EMBL/GenBank/DDBJ whole genome shotgun (WGS) entry which is preliminary data.</text>
</comment>
<protein>
    <submittedName>
        <fullName evidence="2">Antibiotic biosynthesis monooxygenase</fullName>
    </submittedName>
</protein>
<dbReference type="RefSeq" id="WP_027934260.1">
    <property type="nucleotide sequence ID" value="NZ_RKHY01000001.1"/>
</dbReference>
<dbReference type="GO" id="GO:0004497">
    <property type="term" value="F:monooxygenase activity"/>
    <property type="evidence" value="ECO:0007669"/>
    <property type="project" value="UniProtKB-KW"/>
</dbReference>
<dbReference type="EMBL" id="RKHY01000001">
    <property type="protein sequence ID" value="ROS42312.1"/>
    <property type="molecule type" value="Genomic_DNA"/>
</dbReference>
<reference evidence="2 3" key="1">
    <citation type="submission" date="2018-11" db="EMBL/GenBank/DDBJ databases">
        <title>Sequencing the genomes of 1000 actinobacteria strains.</title>
        <authorList>
            <person name="Klenk H.-P."/>
        </authorList>
    </citation>
    <scope>NUCLEOTIDE SEQUENCE [LARGE SCALE GENOMIC DNA]</scope>
    <source>
        <strain evidence="2 3">DSM 44348</strain>
    </source>
</reference>
<dbReference type="Proteomes" id="UP000274843">
    <property type="component" value="Unassembled WGS sequence"/>
</dbReference>
<feature type="domain" description="ABM" evidence="1">
    <location>
        <begin position="4"/>
        <end position="65"/>
    </location>
</feature>
<evidence type="ECO:0000259" key="1">
    <source>
        <dbReference type="Pfam" id="PF03992"/>
    </source>
</evidence>
<keyword evidence="2" id="KW-0560">Oxidoreductase</keyword>
<sequence length="113" mass="12693">MSFYVRARFDVHDHHGFEEVARALRDQAASEPGTLTYRWFSGEPGSYVVIEEYADVDAAFAHNDRGAALLERGGECADMVEAEIYGDITDELWDWVAANPVFTAYPEVFAQPD</sequence>
<name>A0A3N2H083_9PSEU</name>
<gene>
    <name evidence="2" type="ORF">EDD35_4698</name>
</gene>
<keyword evidence="2" id="KW-0503">Monooxygenase</keyword>
<dbReference type="InterPro" id="IPR011008">
    <property type="entry name" value="Dimeric_a/b-barrel"/>
</dbReference>
<accession>A0A3N2H083</accession>
<keyword evidence="3" id="KW-1185">Reference proteome</keyword>
<dbReference type="Pfam" id="PF03992">
    <property type="entry name" value="ABM"/>
    <property type="match status" value="1"/>
</dbReference>
<evidence type="ECO:0000313" key="2">
    <source>
        <dbReference type="EMBL" id="ROS42312.1"/>
    </source>
</evidence>
<dbReference type="GeneID" id="301846020"/>
<dbReference type="Gene3D" id="3.30.70.100">
    <property type="match status" value="1"/>
</dbReference>
<proteinExistence type="predicted"/>
<organism evidence="2 3">
    <name type="scientific">Amycolatopsis thermoflava</name>
    <dbReference type="NCBI Taxonomy" id="84480"/>
    <lineage>
        <taxon>Bacteria</taxon>
        <taxon>Bacillati</taxon>
        <taxon>Actinomycetota</taxon>
        <taxon>Actinomycetes</taxon>
        <taxon>Pseudonocardiales</taxon>
        <taxon>Pseudonocardiaceae</taxon>
        <taxon>Amycolatopsis</taxon>
        <taxon>Amycolatopsis methanolica group</taxon>
    </lineage>
</organism>
<dbReference type="InterPro" id="IPR007138">
    <property type="entry name" value="ABM_dom"/>
</dbReference>